<gene>
    <name evidence="2" type="ORF">FRUB_05117</name>
    <name evidence="1" type="ORF">FRUB_05722</name>
</gene>
<dbReference type="EMBL" id="NIDE01000009">
    <property type="protein sequence ID" value="OWK39832.1"/>
    <property type="molecule type" value="Genomic_DNA"/>
</dbReference>
<organism evidence="1 3">
    <name type="scientific">Fimbriiglobus ruber</name>
    <dbReference type="NCBI Taxonomy" id="1908690"/>
    <lineage>
        <taxon>Bacteria</taxon>
        <taxon>Pseudomonadati</taxon>
        <taxon>Planctomycetota</taxon>
        <taxon>Planctomycetia</taxon>
        <taxon>Gemmatales</taxon>
        <taxon>Gemmataceae</taxon>
        <taxon>Fimbriiglobus</taxon>
    </lineage>
</organism>
<dbReference type="AlphaFoldDB" id="A0A225DEE8"/>
<dbReference type="EMBL" id="NIDE01000008">
    <property type="protein sequence ID" value="OWK40198.1"/>
    <property type="molecule type" value="Genomic_DNA"/>
</dbReference>
<proteinExistence type="predicted"/>
<evidence type="ECO:0000313" key="2">
    <source>
        <dbReference type="EMBL" id="OWK40198.1"/>
    </source>
</evidence>
<evidence type="ECO:0000313" key="3">
    <source>
        <dbReference type="Proteomes" id="UP000214646"/>
    </source>
</evidence>
<dbReference type="Proteomes" id="UP000214646">
    <property type="component" value="Unassembled WGS sequence"/>
</dbReference>
<evidence type="ECO:0000313" key="1">
    <source>
        <dbReference type="EMBL" id="OWK39832.1"/>
    </source>
</evidence>
<keyword evidence="3" id="KW-1185">Reference proteome</keyword>
<reference evidence="3" key="1">
    <citation type="submission" date="2017-06" db="EMBL/GenBank/DDBJ databases">
        <title>Genome analysis of Fimbriiglobus ruber SP5, the first member of the order Planctomycetales with confirmed chitinolytic capability.</title>
        <authorList>
            <person name="Ravin N.V."/>
            <person name="Rakitin A.L."/>
            <person name="Ivanova A.A."/>
            <person name="Beletsky A.V."/>
            <person name="Kulichevskaya I.S."/>
            <person name="Mardanov A.V."/>
            <person name="Dedysh S.N."/>
        </authorList>
    </citation>
    <scope>NUCLEOTIDE SEQUENCE [LARGE SCALE GENOMIC DNA]</scope>
    <source>
        <strain evidence="3">SP5</strain>
    </source>
</reference>
<accession>A0A225DEE8</accession>
<name>A0A225DEE8_9BACT</name>
<comment type="caution">
    <text evidence="1">The sequence shown here is derived from an EMBL/GenBank/DDBJ whole genome shotgun (WGS) entry which is preliminary data.</text>
</comment>
<sequence length="51" mass="5176">MLGQIRGQTDGLIEGNSLVGGLQGYPAVFTVLGELGTPDPLSTPGIDSHPV</sequence>
<protein>
    <submittedName>
        <fullName evidence="1">Uncharacterized protein</fullName>
    </submittedName>
</protein>
<reference evidence="1" key="2">
    <citation type="journal article" date="2018" name="Appl. Environ. Microbiol.">
        <title>Genome Analysis of Fimbriiglobus ruber SP5(T), a Planctomycete with Confirmed Chitinolytic Capability.</title>
        <authorList>
            <person name="Ravin N.V."/>
            <person name="Rakitin A.L."/>
            <person name="Ivanova A.A."/>
            <person name="Beletsky A.V."/>
            <person name="Kulichevskaya I.S."/>
            <person name="Mardanov A.V."/>
            <person name="Dedysh S.N."/>
        </authorList>
    </citation>
    <scope>NUCLEOTIDE SEQUENCE</scope>
    <source>
        <strain evidence="1">SP5</strain>
    </source>
</reference>